<dbReference type="Proteomes" id="UP000228945">
    <property type="component" value="Chromosome"/>
</dbReference>
<proteinExistence type="predicted"/>
<dbReference type="InterPro" id="IPR050712">
    <property type="entry name" value="NAD(P)H-dep_reductase"/>
</dbReference>
<protein>
    <submittedName>
        <fullName evidence="2">NADPH-dependent FMN reductase</fullName>
    </submittedName>
</protein>
<dbReference type="KEGG" id="cmb:CSW64_18015"/>
<dbReference type="PANTHER" id="PTHR30543">
    <property type="entry name" value="CHROMATE REDUCTASE"/>
    <property type="match status" value="1"/>
</dbReference>
<dbReference type="InterPro" id="IPR005025">
    <property type="entry name" value="FMN_Rdtase-like_dom"/>
</dbReference>
<dbReference type="InterPro" id="IPR029039">
    <property type="entry name" value="Flavoprotein-like_sf"/>
</dbReference>
<dbReference type="RefSeq" id="WP_099623395.1">
    <property type="nucleotide sequence ID" value="NZ_CP024201.1"/>
</dbReference>
<dbReference type="SUPFAM" id="SSF52218">
    <property type="entry name" value="Flavoproteins"/>
    <property type="match status" value="1"/>
</dbReference>
<sequence>MTVKLLALAGSTREGSFNQRLLDLACAAAEAEGATVTRVRLADYALPLYSHELEATAFPRTALDLKAQFVAHHGFLIASPEHNGSVSAVLKNAIDWVSRPTEAETAISLTAFRGKTAGIMSASISPFGGLRSLTHLRQILGTVQTLAVTEQVLVPFADKAFDGPELVDALPRMLLGGLAKRVVEVTDALNR</sequence>
<evidence type="ECO:0000259" key="1">
    <source>
        <dbReference type="Pfam" id="PF03358"/>
    </source>
</evidence>
<dbReference type="GO" id="GO:0010181">
    <property type="term" value="F:FMN binding"/>
    <property type="evidence" value="ECO:0007669"/>
    <property type="project" value="TreeGrafter"/>
</dbReference>
<evidence type="ECO:0000313" key="2">
    <source>
        <dbReference type="EMBL" id="ATQ44147.1"/>
    </source>
</evidence>
<dbReference type="AlphaFoldDB" id="A0A2D2B1Q5"/>
<feature type="domain" description="NADPH-dependent FMN reductase-like" evidence="1">
    <location>
        <begin position="3"/>
        <end position="157"/>
    </location>
</feature>
<dbReference type="EMBL" id="CP024201">
    <property type="protein sequence ID" value="ATQ44147.1"/>
    <property type="molecule type" value="Genomic_DNA"/>
</dbReference>
<keyword evidence="3" id="KW-1185">Reference proteome</keyword>
<name>A0A2D2B1Q5_9CAUL</name>
<reference evidence="2 3" key="1">
    <citation type="submission" date="2017-10" db="EMBL/GenBank/DDBJ databases">
        <title>Genome sequence of Caulobacter mirabilis FWC38.</title>
        <authorList>
            <person name="Fiebig A."/>
            <person name="Crosson S."/>
        </authorList>
    </citation>
    <scope>NUCLEOTIDE SEQUENCE [LARGE SCALE GENOMIC DNA]</scope>
    <source>
        <strain evidence="2 3">FWC 38</strain>
    </source>
</reference>
<evidence type="ECO:0000313" key="3">
    <source>
        <dbReference type="Proteomes" id="UP000228945"/>
    </source>
</evidence>
<dbReference type="Pfam" id="PF03358">
    <property type="entry name" value="FMN_red"/>
    <property type="match status" value="1"/>
</dbReference>
<dbReference type="GO" id="GO:0005829">
    <property type="term" value="C:cytosol"/>
    <property type="evidence" value="ECO:0007669"/>
    <property type="project" value="TreeGrafter"/>
</dbReference>
<accession>A0A2D2B1Q5</accession>
<dbReference type="Gene3D" id="3.40.50.360">
    <property type="match status" value="1"/>
</dbReference>
<dbReference type="GO" id="GO:0016491">
    <property type="term" value="F:oxidoreductase activity"/>
    <property type="evidence" value="ECO:0007669"/>
    <property type="project" value="InterPro"/>
</dbReference>
<dbReference type="PANTHER" id="PTHR30543:SF21">
    <property type="entry name" value="NAD(P)H-DEPENDENT FMN REDUCTASE LOT6"/>
    <property type="match status" value="1"/>
</dbReference>
<organism evidence="2 3">
    <name type="scientific">Caulobacter mirabilis</name>
    <dbReference type="NCBI Taxonomy" id="69666"/>
    <lineage>
        <taxon>Bacteria</taxon>
        <taxon>Pseudomonadati</taxon>
        <taxon>Pseudomonadota</taxon>
        <taxon>Alphaproteobacteria</taxon>
        <taxon>Caulobacterales</taxon>
        <taxon>Caulobacteraceae</taxon>
        <taxon>Caulobacter</taxon>
    </lineage>
</organism>
<dbReference type="OrthoDB" id="9812295at2"/>
<gene>
    <name evidence="2" type="ORF">CSW64_18015</name>
</gene>